<reference evidence="1 2" key="1">
    <citation type="submission" date="2024-01" db="EMBL/GenBank/DDBJ databases">
        <title>A draft genome for the cacao thread blight pathogen Marasmiellus scandens.</title>
        <authorList>
            <person name="Baruah I.K."/>
            <person name="Leung J."/>
            <person name="Bukari Y."/>
            <person name="Amoako-Attah I."/>
            <person name="Meinhardt L.W."/>
            <person name="Bailey B.A."/>
            <person name="Cohen S.P."/>
        </authorList>
    </citation>
    <scope>NUCLEOTIDE SEQUENCE [LARGE SCALE GENOMIC DNA]</scope>
    <source>
        <strain evidence="1 2">GH-19</strain>
    </source>
</reference>
<keyword evidence="2" id="KW-1185">Reference proteome</keyword>
<protein>
    <submittedName>
        <fullName evidence="1">Uncharacterized protein</fullName>
    </submittedName>
</protein>
<proteinExistence type="predicted"/>
<comment type="caution">
    <text evidence="1">The sequence shown here is derived from an EMBL/GenBank/DDBJ whole genome shotgun (WGS) entry which is preliminary data.</text>
</comment>
<organism evidence="1 2">
    <name type="scientific">Marasmiellus scandens</name>
    <dbReference type="NCBI Taxonomy" id="2682957"/>
    <lineage>
        <taxon>Eukaryota</taxon>
        <taxon>Fungi</taxon>
        <taxon>Dikarya</taxon>
        <taxon>Basidiomycota</taxon>
        <taxon>Agaricomycotina</taxon>
        <taxon>Agaricomycetes</taxon>
        <taxon>Agaricomycetidae</taxon>
        <taxon>Agaricales</taxon>
        <taxon>Marasmiineae</taxon>
        <taxon>Omphalotaceae</taxon>
        <taxon>Marasmiellus</taxon>
    </lineage>
</organism>
<accession>A0ABR1IV10</accession>
<evidence type="ECO:0000313" key="1">
    <source>
        <dbReference type="EMBL" id="KAK7441759.1"/>
    </source>
</evidence>
<sequence length="195" mass="21505">MKYAMGAALSHVKLLLIQQPQPSQPPQTLQQPPQQPWQQQHFLLEQMATVIESATSNTSGPNTSQSSVELYEIRYGGYPISREVALEWANRIRIASGKKLLTAKPVDSAKILLTLDDVVVEAGGVSCNFHGLRKPGELVYPEYIIVTTQGMGSFYRVNGKMEPGSYLVEGEVEELGKELLKKEGIPHGSFTTMFA</sequence>
<evidence type="ECO:0000313" key="2">
    <source>
        <dbReference type="Proteomes" id="UP001498398"/>
    </source>
</evidence>
<dbReference type="Proteomes" id="UP001498398">
    <property type="component" value="Unassembled WGS sequence"/>
</dbReference>
<gene>
    <name evidence="1" type="ORF">VKT23_016422</name>
</gene>
<dbReference type="EMBL" id="JBANRG010000061">
    <property type="protein sequence ID" value="KAK7441759.1"/>
    <property type="molecule type" value="Genomic_DNA"/>
</dbReference>
<name>A0ABR1IV10_9AGAR</name>